<proteinExistence type="predicted"/>
<dbReference type="SUPFAM" id="SSF51261">
    <property type="entry name" value="Duplicated hybrid motif"/>
    <property type="match status" value="1"/>
</dbReference>
<name>A0A3N0DWL2_9ACTN</name>
<dbReference type="OrthoDB" id="5245088at2"/>
<dbReference type="EMBL" id="RJSG01000002">
    <property type="protein sequence ID" value="RNL79833.1"/>
    <property type="molecule type" value="Genomic_DNA"/>
</dbReference>
<reference evidence="4 5" key="1">
    <citation type="submission" date="2018-11" db="EMBL/GenBank/DDBJ databases">
        <authorList>
            <person name="Li F."/>
        </authorList>
    </citation>
    <scope>NUCLEOTIDE SEQUENCE [LARGE SCALE GENOMIC DNA]</scope>
    <source>
        <strain evidence="4 5">KIS18-7</strain>
    </source>
</reference>
<dbReference type="Gene3D" id="2.70.70.10">
    <property type="entry name" value="Glucose Permease (Domain IIA)"/>
    <property type="match status" value="1"/>
</dbReference>
<dbReference type="InterPro" id="IPR011055">
    <property type="entry name" value="Dup_hybrid_motif"/>
</dbReference>
<dbReference type="PANTHER" id="PTHR21666">
    <property type="entry name" value="PEPTIDASE-RELATED"/>
    <property type="match status" value="1"/>
</dbReference>
<dbReference type="AlphaFoldDB" id="A0A3N0DWL2"/>
<feature type="chain" id="PRO_5038446010" evidence="2">
    <location>
        <begin position="24"/>
        <end position="188"/>
    </location>
</feature>
<evidence type="ECO:0000256" key="1">
    <source>
        <dbReference type="ARBA" id="ARBA00022729"/>
    </source>
</evidence>
<organism evidence="4 5">
    <name type="scientific">Nocardioides marmorisolisilvae</name>
    <dbReference type="NCBI Taxonomy" id="1542737"/>
    <lineage>
        <taxon>Bacteria</taxon>
        <taxon>Bacillati</taxon>
        <taxon>Actinomycetota</taxon>
        <taxon>Actinomycetes</taxon>
        <taxon>Propionibacteriales</taxon>
        <taxon>Nocardioidaceae</taxon>
        <taxon>Nocardioides</taxon>
    </lineage>
</organism>
<protein>
    <submittedName>
        <fullName evidence="4">M23 family metallopeptidase</fullName>
    </submittedName>
</protein>
<evidence type="ECO:0000259" key="3">
    <source>
        <dbReference type="Pfam" id="PF01551"/>
    </source>
</evidence>
<dbReference type="GO" id="GO:0004222">
    <property type="term" value="F:metalloendopeptidase activity"/>
    <property type="evidence" value="ECO:0007669"/>
    <property type="project" value="TreeGrafter"/>
</dbReference>
<keyword evidence="1 2" id="KW-0732">Signal</keyword>
<dbReference type="InterPro" id="IPR016047">
    <property type="entry name" value="M23ase_b-sheet_dom"/>
</dbReference>
<keyword evidence="5" id="KW-1185">Reference proteome</keyword>
<dbReference type="PANTHER" id="PTHR21666:SF289">
    <property type="entry name" value="L-ALA--D-GLU ENDOPEPTIDASE"/>
    <property type="match status" value="1"/>
</dbReference>
<feature type="domain" description="M23ase beta-sheet core" evidence="3">
    <location>
        <begin position="75"/>
        <end position="168"/>
    </location>
</feature>
<sequence length="188" mass="19711">MNLLIPGALVTTLLLPVPPLVPALAQAFPARSATERVSVAHGWPEPVHPAATWPLEPRPEVVAGFAPAAVNWSAGHRGVDLLGSPGAEVLAPLAGRISFAGTIAGRGVVVVDHGGYRTTYEPVLALVRRGDHVAAGQPIGTLQTGRSHCAPRSCLHWGLIRDGVYRDPLTLVRTAAVRLLPLEPQARG</sequence>
<accession>A0A3N0DWL2</accession>
<feature type="signal peptide" evidence="2">
    <location>
        <begin position="1"/>
        <end position="23"/>
    </location>
</feature>
<dbReference type="Proteomes" id="UP000277094">
    <property type="component" value="Unassembled WGS sequence"/>
</dbReference>
<dbReference type="CDD" id="cd12797">
    <property type="entry name" value="M23_peptidase"/>
    <property type="match status" value="1"/>
</dbReference>
<dbReference type="RefSeq" id="WP_123234337.1">
    <property type="nucleotide sequence ID" value="NZ_RJSG01000002.1"/>
</dbReference>
<evidence type="ECO:0000313" key="4">
    <source>
        <dbReference type="EMBL" id="RNL79833.1"/>
    </source>
</evidence>
<dbReference type="InterPro" id="IPR050570">
    <property type="entry name" value="Cell_wall_metabolism_enzyme"/>
</dbReference>
<evidence type="ECO:0000256" key="2">
    <source>
        <dbReference type="SAM" id="SignalP"/>
    </source>
</evidence>
<evidence type="ECO:0000313" key="5">
    <source>
        <dbReference type="Proteomes" id="UP000277094"/>
    </source>
</evidence>
<comment type="caution">
    <text evidence="4">The sequence shown here is derived from an EMBL/GenBank/DDBJ whole genome shotgun (WGS) entry which is preliminary data.</text>
</comment>
<gene>
    <name evidence="4" type="ORF">EFL95_12865</name>
</gene>
<dbReference type="Pfam" id="PF01551">
    <property type="entry name" value="Peptidase_M23"/>
    <property type="match status" value="1"/>
</dbReference>